<organism evidence="1 2">
    <name type="scientific">Violaceomyces palustris</name>
    <dbReference type="NCBI Taxonomy" id="1673888"/>
    <lineage>
        <taxon>Eukaryota</taxon>
        <taxon>Fungi</taxon>
        <taxon>Dikarya</taxon>
        <taxon>Basidiomycota</taxon>
        <taxon>Ustilaginomycotina</taxon>
        <taxon>Ustilaginomycetes</taxon>
        <taxon>Violaceomycetales</taxon>
        <taxon>Violaceomycetaceae</taxon>
        <taxon>Violaceomyces</taxon>
    </lineage>
</organism>
<protein>
    <submittedName>
        <fullName evidence="1">Uncharacterized protein</fullName>
    </submittedName>
</protein>
<proteinExistence type="predicted"/>
<dbReference type="Proteomes" id="UP000245626">
    <property type="component" value="Unassembled WGS sequence"/>
</dbReference>
<sequence length="507" mass="54087">MSDTSSQPAQQISSSDAAADPAIGSSISIPSSSASSGQQQEQEQEQEQPPQQQPSSLPPPPTPEKILTAPNSAASVMVSPPNEATRNPSGLVPDLDQYRNTGGSSPSRTGSVDNAAVYQPQHQAQPPRELFLRFRIQGIEKGKRDLSIRFDAITNLPHFRSSSYPNLLRTYRELSLYALALTLSSPATIVPALPLPSTTAGGLEDPRILRLMLARWFSRVLADPVLRDNPETRNFVEADFTYSPTPPGAGSSSAARKRFQAAINSATSVAMSATESGFGSPNGVLATSASSSSRASGGSFSILGLGVGSKGLSTSRSVYDDDEELVAARAEVTRLEMQFADAAEASEKLALSRRALSAALADLSVKFSNLAAVEEVRPCSMRLGLPHALRKAGAMSRSVGELGEALSNTELITLGDGAAYQSINARAAKEAMLARNALVEEHHGAQKIVVAKKREAEHLKTQRNLRADRVDDALEDLEEAKRHEQALAQNLRKISAHLHTSLKSHSK</sequence>
<keyword evidence="2" id="KW-1185">Reference proteome</keyword>
<dbReference type="EMBL" id="KZ819728">
    <property type="protein sequence ID" value="PWN53384.1"/>
    <property type="molecule type" value="Genomic_DNA"/>
</dbReference>
<evidence type="ECO:0000313" key="1">
    <source>
        <dbReference type="EMBL" id="PWN53384.1"/>
    </source>
</evidence>
<gene>
    <name evidence="1" type="ORF">IE53DRAFT_310321</name>
</gene>
<reference evidence="1 2" key="1">
    <citation type="journal article" date="2018" name="Mol. Biol. Evol.">
        <title>Broad Genomic Sampling Reveals a Smut Pathogenic Ancestry of the Fungal Clade Ustilaginomycotina.</title>
        <authorList>
            <person name="Kijpornyongpan T."/>
            <person name="Mondo S.J."/>
            <person name="Barry K."/>
            <person name="Sandor L."/>
            <person name="Lee J."/>
            <person name="Lipzen A."/>
            <person name="Pangilinan J."/>
            <person name="LaButti K."/>
            <person name="Hainaut M."/>
            <person name="Henrissat B."/>
            <person name="Grigoriev I.V."/>
            <person name="Spatafora J.W."/>
            <person name="Aime M.C."/>
        </authorList>
    </citation>
    <scope>NUCLEOTIDE SEQUENCE [LARGE SCALE GENOMIC DNA]</scope>
    <source>
        <strain evidence="1 2">SA 807</strain>
    </source>
</reference>
<feature type="non-terminal residue" evidence="1">
    <location>
        <position position="507"/>
    </location>
</feature>
<evidence type="ECO:0000313" key="2">
    <source>
        <dbReference type="Proteomes" id="UP000245626"/>
    </source>
</evidence>
<accession>A0ACD0P5Q5</accession>
<name>A0ACD0P5Q5_9BASI</name>